<dbReference type="InterPro" id="IPR006860">
    <property type="entry name" value="FecR"/>
</dbReference>
<evidence type="ECO:0000313" key="4">
    <source>
        <dbReference type="EMBL" id="SHO61006.1"/>
    </source>
</evidence>
<evidence type="ECO:0000256" key="1">
    <source>
        <dbReference type="SAM" id="Phobius"/>
    </source>
</evidence>
<dbReference type="Pfam" id="PF16344">
    <property type="entry name" value="FecR_C"/>
    <property type="match status" value="1"/>
</dbReference>
<name>A0A1M7Z8G6_9BACT</name>
<dbReference type="GO" id="GO:0016989">
    <property type="term" value="F:sigma factor antagonist activity"/>
    <property type="evidence" value="ECO:0007669"/>
    <property type="project" value="TreeGrafter"/>
</dbReference>
<dbReference type="PANTHER" id="PTHR30273">
    <property type="entry name" value="PERIPLASMIC SIGNAL SENSOR AND SIGMA FACTOR ACTIVATOR FECR-RELATED"/>
    <property type="match status" value="1"/>
</dbReference>
<organism evidence="4 5">
    <name type="scientific">Algoriphagus zhangzhouensis</name>
    <dbReference type="NCBI Taxonomy" id="1073327"/>
    <lineage>
        <taxon>Bacteria</taxon>
        <taxon>Pseudomonadati</taxon>
        <taxon>Bacteroidota</taxon>
        <taxon>Cytophagia</taxon>
        <taxon>Cytophagales</taxon>
        <taxon>Cyclobacteriaceae</taxon>
        <taxon>Algoriphagus</taxon>
    </lineage>
</organism>
<feature type="transmembrane region" description="Helical" evidence="1">
    <location>
        <begin position="104"/>
        <end position="123"/>
    </location>
</feature>
<keyword evidence="1" id="KW-0472">Membrane</keyword>
<evidence type="ECO:0000259" key="2">
    <source>
        <dbReference type="Pfam" id="PF04773"/>
    </source>
</evidence>
<evidence type="ECO:0000259" key="3">
    <source>
        <dbReference type="Pfam" id="PF16344"/>
    </source>
</evidence>
<gene>
    <name evidence="4" type="ORF">SAMN04488108_1173</name>
</gene>
<dbReference type="PANTHER" id="PTHR30273:SF2">
    <property type="entry name" value="PROTEIN FECR"/>
    <property type="match status" value="1"/>
</dbReference>
<dbReference type="Proteomes" id="UP000184609">
    <property type="component" value="Unassembled WGS sequence"/>
</dbReference>
<dbReference type="InterPro" id="IPR032508">
    <property type="entry name" value="FecR_C"/>
</dbReference>
<sequence length="349" mass="40248">MDLKKDYMKYESYLLEDFLADEFFIQWVKCPEDDNSHFWEKWLKEHPQKSSIILEASQLIRVFQYAPVPEISDSAYTQLFIDIVRADNQIENDPEKKPKWKWLFSFRQVAIFVLVFVVGWILYLEVIKKNQPLESSQASVELVSKEVPKGMKTSLTLEDGSKVFLNSGAKLTFSPTFSDSVRNIYLEGEAFFDVNHENRPFRVHTPEAVIEVLGTTFNVNSSQIGLSVALLTGKVKVNDPFGNRMILNPMEMLTISNNGKYLKEDFDSLEIAGWKDKYLVFKKSNMIQVTSKLESWYGVEINVTGKFLDSWAYSGIYFNESLENVLEGISQTSGIRYSIEGKVVHIFRK</sequence>
<protein>
    <submittedName>
        <fullName evidence="4">FecR family protein</fullName>
    </submittedName>
</protein>
<keyword evidence="1" id="KW-1133">Transmembrane helix</keyword>
<accession>A0A1M7Z8G6</accession>
<feature type="domain" description="Protein FecR C-terminal" evidence="3">
    <location>
        <begin position="278"/>
        <end position="346"/>
    </location>
</feature>
<keyword evidence="5" id="KW-1185">Reference proteome</keyword>
<dbReference type="Gene3D" id="2.60.120.1440">
    <property type="match status" value="1"/>
</dbReference>
<keyword evidence="1" id="KW-0812">Transmembrane</keyword>
<reference evidence="5" key="1">
    <citation type="submission" date="2016-12" db="EMBL/GenBank/DDBJ databases">
        <authorList>
            <person name="Varghese N."/>
            <person name="Submissions S."/>
        </authorList>
    </citation>
    <scope>NUCLEOTIDE SEQUENCE [LARGE SCALE GENOMIC DNA]</scope>
    <source>
        <strain evidence="5">DSM 25035</strain>
    </source>
</reference>
<dbReference type="PIRSF" id="PIRSF018266">
    <property type="entry name" value="FecR"/>
    <property type="match status" value="1"/>
</dbReference>
<dbReference type="RefSeq" id="WP_083586384.1">
    <property type="nucleotide sequence ID" value="NZ_FRXN01000001.1"/>
</dbReference>
<dbReference type="Pfam" id="PF04773">
    <property type="entry name" value="FecR"/>
    <property type="match status" value="1"/>
</dbReference>
<dbReference type="STRING" id="1073327.SAMN04488108_1173"/>
<proteinExistence type="predicted"/>
<dbReference type="Gene3D" id="3.55.50.30">
    <property type="match status" value="1"/>
</dbReference>
<dbReference type="InterPro" id="IPR012373">
    <property type="entry name" value="Ferrdict_sens_TM"/>
</dbReference>
<dbReference type="OrthoDB" id="1099916at2"/>
<feature type="domain" description="FecR protein" evidence="2">
    <location>
        <begin position="148"/>
        <end position="236"/>
    </location>
</feature>
<evidence type="ECO:0000313" key="5">
    <source>
        <dbReference type="Proteomes" id="UP000184609"/>
    </source>
</evidence>
<dbReference type="AlphaFoldDB" id="A0A1M7Z8G6"/>
<dbReference type="EMBL" id="FRXN01000001">
    <property type="protein sequence ID" value="SHO61006.1"/>
    <property type="molecule type" value="Genomic_DNA"/>
</dbReference>